<dbReference type="EMBL" id="KZ059575">
    <property type="protein sequence ID" value="PIO14560.1"/>
    <property type="molecule type" value="Genomic_DNA"/>
</dbReference>
<keyword evidence="2" id="KW-1185">Reference proteome</keyword>
<dbReference type="Proteomes" id="UP000228934">
    <property type="component" value="Unassembled WGS sequence"/>
</dbReference>
<accession>A0A2G9QG63</accession>
<protein>
    <submittedName>
        <fullName evidence="1">Uncharacterized protein</fullName>
    </submittedName>
</protein>
<name>A0A2G9QG63_AQUCT</name>
<evidence type="ECO:0000313" key="1">
    <source>
        <dbReference type="EMBL" id="PIO14560.1"/>
    </source>
</evidence>
<dbReference type="OrthoDB" id="10508434at2759"/>
<dbReference type="AlphaFoldDB" id="A0A2G9QG63"/>
<organism evidence="1 2">
    <name type="scientific">Aquarana catesbeiana</name>
    <name type="common">American bullfrog</name>
    <name type="synonym">Rana catesbeiana</name>
    <dbReference type="NCBI Taxonomy" id="8400"/>
    <lineage>
        <taxon>Eukaryota</taxon>
        <taxon>Metazoa</taxon>
        <taxon>Chordata</taxon>
        <taxon>Craniata</taxon>
        <taxon>Vertebrata</taxon>
        <taxon>Euteleostomi</taxon>
        <taxon>Amphibia</taxon>
        <taxon>Batrachia</taxon>
        <taxon>Anura</taxon>
        <taxon>Neobatrachia</taxon>
        <taxon>Ranoidea</taxon>
        <taxon>Ranidae</taxon>
        <taxon>Aquarana</taxon>
    </lineage>
</organism>
<gene>
    <name evidence="1" type="ORF">AB205_0029710</name>
</gene>
<evidence type="ECO:0000313" key="2">
    <source>
        <dbReference type="Proteomes" id="UP000228934"/>
    </source>
</evidence>
<reference evidence="2" key="1">
    <citation type="journal article" date="2017" name="Nat. Commun.">
        <title>The North American bullfrog draft genome provides insight into hormonal regulation of long noncoding RNA.</title>
        <authorList>
            <person name="Hammond S.A."/>
            <person name="Warren R.L."/>
            <person name="Vandervalk B.P."/>
            <person name="Kucuk E."/>
            <person name="Khan H."/>
            <person name="Gibb E.A."/>
            <person name="Pandoh P."/>
            <person name="Kirk H."/>
            <person name="Zhao Y."/>
            <person name="Jones M."/>
            <person name="Mungall A.J."/>
            <person name="Coope R."/>
            <person name="Pleasance S."/>
            <person name="Moore R.A."/>
            <person name="Holt R.A."/>
            <person name="Round J.M."/>
            <person name="Ohora S."/>
            <person name="Walle B.V."/>
            <person name="Veldhoen N."/>
            <person name="Helbing C.C."/>
            <person name="Birol I."/>
        </authorList>
    </citation>
    <scope>NUCLEOTIDE SEQUENCE [LARGE SCALE GENOMIC DNA]</scope>
</reference>
<proteinExistence type="predicted"/>
<sequence length="41" mass="5079">MKPDKELTADKVYNLFPFRDDGRYDYRIKEYEGPCPYYPFH</sequence>